<feature type="transmembrane region" description="Helical" evidence="2">
    <location>
        <begin position="40"/>
        <end position="60"/>
    </location>
</feature>
<feature type="transmembrane region" description="Helical" evidence="2">
    <location>
        <begin position="210"/>
        <end position="235"/>
    </location>
</feature>
<organism evidence="3 4">
    <name type="scientific">Hyphococcus luteus</name>
    <dbReference type="NCBI Taxonomy" id="2058213"/>
    <lineage>
        <taxon>Bacteria</taxon>
        <taxon>Pseudomonadati</taxon>
        <taxon>Pseudomonadota</taxon>
        <taxon>Alphaproteobacteria</taxon>
        <taxon>Parvularculales</taxon>
        <taxon>Parvularculaceae</taxon>
        <taxon>Hyphococcus</taxon>
    </lineage>
</organism>
<feature type="region of interest" description="Disordered" evidence="1">
    <location>
        <begin position="107"/>
        <end position="126"/>
    </location>
</feature>
<comment type="caution">
    <text evidence="3">The sequence shown here is derived from an EMBL/GenBank/DDBJ whole genome shotgun (WGS) entry which is preliminary data.</text>
</comment>
<dbReference type="EMBL" id="PJCH01000015">
    <property type="protein sequence ID" value="PQA85954.1"/>
    <property type="molecule type" value="Genomic_DNA"/>
</dbReference>
<dbReference type="AlphaFoldDB" id="A0A2S7K0C3"/>
<keyword evidence="2" id="KW-0472">Membrane</keyword>
<dbReference type="InterPro" id="IPR032307">
    <property type="entry name" value="PepSY_TM-like_2"/>
</dbReference>
<proteinExistence type="predicted"/>
<feature type="transmembrane region" description="Helical" evidence="2">
    <location>
        <begin position="180"/>
        <end position="204"/>
    </location>
</feature>
<accession>A0A2S7K0C3</accession>
<evidence type="ECO:0000256" key="1">
    <source>
        <dbReference type="SAM" id="MobiDB-lite"/>
    </source>
</evidence>
<evidence type="ECO:0008006" key="5">
    <source>
        <dbReference type="Google" id="ProtNLM"/>
    </source>
</evidence>
<keyword evidence="4" id="KW-1185">Reference proteome</keyword>
<keyword evidence="2" id="KW-0812">Transmembrane</keyword>
<evidence type="ECO:0000313" key="3">
    <source>
        <dbReference type="EMBL" id="PQA85954.1"/>
    </source>
</evidence>
<dbReference type="PANTHER" id="PTHR40115:SF1">
    <property type="entry name" value="INNER MEMBRANE PROTEIN WITH PEPSY TM HELIX"/>
    <property type="match status" value="1"/>
</dbReference>
<dbReference type="Proteomes" id="UP000239504">
    <property type="component" value="Unassembled WGS sequence"/>
</dbReference>
<dbReference type="OrthoDB" id="9791166at2"/>
<dbReference type="Pfam" id="PF03929">
    <property type="entry name" value="PepSY_TM"/>
    <property type="match status" value="1"/>
</dbReference>
<protein>
    <recommendedName>
        <fullName evidence="5">Peptidase</fullName>
    </recommendedName>
</protein>
<dbReference type="RefSeq" id="WP_104831167.1">
    <property type="nucleotide sequence ID" value="NZ_PJCH01000015.1"/>
</dbReference>
<evidence type="ECO:0000256" key="2">
    <source>
        <dbReference type="SAM" id="Phobius"/>
    </source>
</evidence>
<name>A0A2S7K0C3_9PROT</name>
<dbReference type="InterPro" id="IPR005625">
    <property type="entry name" value="PepSY-ass_TM"/>
</dbReference>
<reference evidence="3 4" key="1">
    <citation type="submission" date="2017-12" db="EMBL/GenBank/DDBJ databases">
        <authorList>
            <person name="Hurst M.R.H."/>
        </authorList>
    </citation>
    <scope>NUCLEOTIDE SEQUENCE [LARGE SCALE GENOMIC DNA]</scope>
    <source>
        <strain evidence="3 4">SY-3-19</strain>
    </source>
</reference>
<sequence length="238" mass="25510">MGETELQKQQKPVRRAGGYLFIPKNLQTKTVLTWLRRGHAWTGFYGALFFFCLGLTGFYLNHRTAVMHIEGGVVREVASLSVPVDPGLIAGEADLVAWMQREFSIGAEPSRGRGRPAGPVSFGGRQAEQPATHSVTFRGPNATITGEYEVGANRVKVTRSNASLLKGLIDLHKVAGVGKLFILIMDTMAGAMVFMSLSGILLWTRLHGPRLAAVGILAAVAAATAVALSGTWIVWAAP</sequence>
<evidence type="ECO:0000313" key="4">
    <source>
        <dbReference type="Proteomes" id="UP000239504"/>
    </source>
</evidence>
<gene>
    <name evidence="3" type="ORF">CW354_16340</name>
</gene>
<dbReference type="PANTHER" id="PTHR40115">
    <property type="entry name" value="INNER MEMBRANE PROTEIN WITH PEPSY TM HELIX"/>
    <property type="match status" value="1"/>
</dbReference>
<keyword evidence="2" id="KW-1133">Transmembrane helix</keyword>